<feature type="active site" evidence="6">
    <location>
        <position position="278"/>
    </location>
</feature>
<dbReference type="SMART" id="SM00479">
    <property type="entry name" value="EXOIII"/>
    <property type="match status" value="1"/>
</dbReference>
<comment type="caution">
    <text evidence="8">The sequence shown here is derived from an EMBL/GenBank/DDBJ whole genome shotgun (WGS) entry which is preliminary data.</text>
</comment>
<dbReference type="EMBL" id="LJRF01000020">
    <property type="protein sequence ID" value="KPY51082.1"/>
    <property type="molecule type" value="Genomic_DNA"/>
</dbReference>
<dbReference type="Proteomes" id="UP000050554">
    <property type="component" value="Unassembled WGS sequence"/>
</dbReference>
<comment type="function">
    <text evidence="6">3'-to-5' exoribonuclease specific for small oligoribonucleotides.</text>
</comment>
<dbReference type="InterPro" id="IPR013520">
    <property type="entry name" value="Ribonucl_H"/>
</dbReference>
<organism evidence="8 9">
    <name type="scientific">Pseudomonas syringae pv. ribicola</name>
    <dbReference type="NCBI Taxonomy" id="55398"/>
    <lineage>
        <taxon>Bacteria</taxon>
        <taxon>Pseudomonadati</taxon>
        <taxon>Pseudomonadota</taxon>
        <taxon>Gammaproteobacteria</taxon>
        <taxon>Pseudomonadales</taxon>
        <taxon>Pseudomonadaceae</taxon>
        <taxon>Pseudomonas</taxon>
    </lineage>
</organism>
<evidence type="ECO:0000256" key="5">
    <source>
        <dbReference type="ARBA" id="ARBA00070964"/>
    </source>
</evidence>
<dbReference type="AlphaFoldDB" id="A0A0P9ZKH8"/>
<comment type="similarity">
    <text evidence="1 6">Belongs to the oligoribonuclease family.</text>
</comment>
<dbReference type="PANTHER" id="PTHR11046">
    <property type="entry name" value="OLIGORIBONUCLEASE, MITOCHONDRIAL"/>
    <property type="match status" value="1"/>
</dbReference>
<evidence type="ECO:0000313" key="8">
    <source>
        <dbReference type="EMBL" id="KPY51082.1"/>
    </source>
</evidence>
<gene>
    <name evidence="6" type="primary">orn</name>
    <name evidence="8" type="ORF">ALO47_04829</name>
</gene>
<dbReference type="InterPro" id="IPR022894">
    <property type="entry name" value="Oligoribonuclease"/>
</dbReference>
<keyword evidence="3 6" id="KW-0378">Hydrolase</keyword>
<accession>A0A0P9ZKH8</accession>
<evidence type="ECO:0000259" key="7">
    <source>
        <dbReference type="SMART" id="SM00479"/>
    </source>
</evidence>
<dbReference type="SUPFAM" id="SSF53098">
    <property type="entry name" value="Ribonuclease H-like"/>
    <property type="match status" value="1"/>
</dbReference>
<protein>
    <recommendedName>
        <fullName evidence="5 6">Oligoribonuclease</fullName>
        <ecNumber evidence="6">3.1.-.-</ecNumber>
    </recommendedName>
</protein>
<proteinExistence type="inferred from homology"/>
<evidence type="ECO:0000256" key="6">
    <source>
        <dbReference type="HAMAP-Rule" id="MF_00045"/>
    </source>
</evidence>
<dbReference type="CDD" id="cd06135">
    <property type="entry name" value="Orn"/>
    <property type="match status" value="1"/>
</dbReference>
<dbReference type="InterPro" id="IPR012337">
    <property type="entry name" value="RNaseH-like_sf"/>
</dbReference>
<dbReference type="GO" id="GO:0006259">
    <property type="term" value="P:DNA metabolic process"/>
    <property type="evidence" value="ECO:0007669"/>
    <property type="project" value="UniProtKB-ARBA"/>
</dbReference>
<dbReference type="EC" id="3.1.-.-" evidence="6"/>
<dbReference type="GO" id="GO:0003676">
    <property type="term" value="F:nucleic acid binding"/>
    <property type="evidence" value="ECO:0007669"/>
    <property type="project" value="InterPro"/>
</dbReference>
<dbReference type="Pfam" id="PF00929">
    <property type="entry name" value="RNase_T"/>
    <property type="match status" value="1"/>
</dbReference>
<keyword evidence="2 6" id="KW-0540">Nuclease</keyword>
<sequence>MRTAQFGGAGQLGDDDADALIASAPDHAITGHQCGQVGTQMTAEHLADLFAFLGLDFDLNAEVGDHQTGLFRAEVTAFECFERDRLAFRGAGSTFALNLFDAPVLTTIELAFGHGCSDVMKQMNRQYVESGGSLARPGKLNCAPTLRSRDMQNKQNLIWIDLEMTGLDPDTDVIIEMATIITDSELNTLAEGPVLAIHQSDETLARMDEWNTRQHGGSGLTQRVRESTVTMADAEAQTLAFIMQWVPERSSPICGNSICQDRRFLYRHMPTLEHYFHYRNLDVSTLKELAARWSPNLKFQKGSTHLALDDIRESIAELRFYREHFIK</sequence>
<keyword evidence="6" id="KW-0963">Cytoplasm</keyword>
<evidence type="ECO:0000256" key="1">
    <source>
        <dbReference type="ARBA" id="ARBA00009921"/>
    </source>
</evidence>
<reference evidence="8 9" key="1">
    <citation type="submission" date="2015-09" db="EMBL/GenBank/DDBJ databases">
        <title>Genome announcement of multiple Pseudomonas syringae strains.</title>
        <authorList>
            <person name="Thakur S."/>
            <person name="Wang P.W."/>
            <person name="Gong Y."/>
            <person name="Weir B.S."/>
            <person name="Guttman D.S."/>
        </authorList>
    </citation>
    <scope>NUCLEOTIDE SEQUENCE [LARGE SCALE GENOMIC DNA]</scope>
    <source>
        <strain evidence="8 9">ICMP3882</strain>
    </source>
</reference>
<comment type="subcellular location">
    <subcellularLocation>
        <location evidence="6">Cytoplasm</location>
    </subcellularLocation>
</comment>
<dbReference type="GO" id="GO:0000175">
    <property type="term" value="F:3'-5'-RNA exonuclease activity"/>
    <property type="evidence" value="ECO:0007669"/>
    <property type="project" value="InterPro"/>
</dbReference>
<dbReference type="InterPro" id="IPR036397">
    <property type="entry name" value="RNaseH_sf"/>
</dbReference>
<dbReference type="Gene3D" id="3.30.420.10">
    <property type="entry name" value="Ribonuclease H-like superfamily/Ribonuclease H"/>
    <property type="match status" value="1"/>
</dbReference>
<feature type="domain" description="Exonuclease" evidence="7">
    <location>
        <begin position="156"/>
        <end position="327"/>
    </location>
</feature>
<evidence type="ECO:0000256" key="2">
    <source>
        <dbReference type="ARBA" id="ARBA00022722"/>
    </source>
</evidence>
<evidence type="ECO:0000256" key="4">
    <source>
        <dbReference type="ARBA" id="ARBA00022839"/>
    </source>
</evidence>
<evidence type="ECO:0000313" key="9">
    <source>
        <dbReference type="Proteomes" id="UP000050554"/>
    </source>
</evidence>
<dbReference type="FunFam" id="3.30.420.10:FF:000003">
    <property type="entry name" value="Oligoribonuclease"/>
    <property type="match status" value="1"/>
</dbReference>
<dbReference type="HAMAP" id="MF_00045">
    <property type="entry name" value="Oligoribonuclease"/>
    <property type="match status" value="1"/>
</dbReference>
<dbReference type="PANTHER" id="PTHR11046:SF0">
    <property type="entry name" value="OLIGORIBONUCLEASE, MITOCHONDRIAL"/>
    <property type="match status" value="1"/>
</dbReference>
<keyword evidence="4 6" id="KW-0269">Exonuclease</keyword>
<dbReference type="PATRIC" id="fig|55398.3.peg.2646"/>
<name>A0A0P9ZKH8_PSESI</name>
<dbReference type="GO" id="GO:0005737">
    <property type="term" value="C:cytoplasm"/>
    <property type="evidence" value="ECO:0007669"/>
    <property type="project" value="UniProtKB-SubCell"/>
</dbReference>
<evidence type="ECO:0000256" key="3">
    <source>
        <dbReference type="ARBA" id="ARBA00022801"/>
    </source>
</evidence>
<dbReference type="NCBIfam" id="NF003765">
    <property type="entry name" value="PRK05359.1"/>
    <property type="match status" value="1"/>
</dbReference>